<keyword evidence="5 6" id="KW-0413">Isomerase</keyword>
<dbReference type="SUPFAM" id="SSF53254">
    <property type="entry name" value="Phosphoglycerate mutase-like"/>
    <property type="match status" value="1"/>
</dbReference>
<evidence type="ECO:0000256" key="5">
    <source>
        <dbReference type="ARBA" id="ARBA00023235"/>
    </source>
</evidence>
<dbReference type="NCBIfam" id="TIGR01258">
    <property type="entry name" value="pgm_1"/>
    <property type="match status" value="1"/>
</dbReference>
<comment type="similarity">
    <text evidence="3 6">Belongs to the phosphoglycerate mutase family. BPG-dependent PGAM subfamily.</text>
</comment>
<dbReference type="InterPro" id="IPR005952">
    <property type="entry name" value="Phosphogly_mut1"/>
</dbReference>
<dbReference type="Pfam" id="PF00300">
    <property type="entry name" value="His_Phos_1"/>
    <property type="match status" value="2"/>
</dbReference>
<gene>
    <name evidence="7" type="ORF">RNJ44_04928</name>
</gene>
<comment type="pathway">
    <text evidence="2 6">Carbohydrate degradation; glycolysis; pyruvate from D-glyceraldehyde 3-phosphate: step 3/5.</text>
</comment>
<dbReference type="EC" id="5.4.2.11" evidence="6"/>
<reference evidence="7 8" key="1">
    <citation type="submission" date="2024-05" db="EMBL/GenBank/DDBJ databases">
        <title>Long read based assembly of the Candida bracarensis genome reveals expanded adhesin content.</title>
        <authorList>
            <person name="Marcet-Houben M."/>
            <person name="Ksiezopolska E."/>
            <person name="Gabaldon T."/>
        </authorList>
    </citation>
    <scope>NUCLEOTIDE SEQUENCE [LARGE SCALE GENOMIC DNA]</scope>
    <source>
        <strain evidence="7 8">CBM6</strain>
    </source>
</reference>
<sequence length="320" mass="37151">MGIMSDTLKLFILRHGQSDLNHENIFCGWIDAKLTEKGRSQAQKAGQLIKQHCETTGVPLPQIGYTSRLLRTEQTMDVILNELEIGDKEDDGHYKNPIFVVFDYTYTLAEVRSYLLSEKEHSTKQIPVLRTWRLNERHYGAWQGQRKPKVLKEYGKEQYMYIRRDYNGRPPQVDLNKEMIQEHDLGPVTGYEFKEPNRPLKYELEGLNKDIVLPEAESLDDVVKRMEPFLDEVILKVAREFELDSCLIVGHGSSVRSLLKILEGISNEDIKDVDIPNGIPLVIELDKKNNFKFIRKYYLDPELAKINAEKVRNEGFEENP</sequence>
<dbReference type="HAMAP" id="MF_01039">
    <property type="entry name" value="PGAM_GpmA"/>
    <property type="match status" value="1"/>
</dbReference>
<dbReference type="PANTHER" id="PTHR11931">
    <property type="entry name" value="PHOSPHOGLYCERATE MUTASE"/>
    <property type="match status" value="1"/>
</dbReference>
<keyword evidence="8" id="KW-1185">Reference proteome</keyword>
<dbReference type="CDD" id="cd07067">
    <property type="entry name" value="HP_PGM_like"/>
    <property type="match status" value="1"/>
</dbReference>
<dbReference type="InterPro" id="IPR013078">
    <property type="entry name" value="His_Pase_superF_clade-1"/>
</dbReference>
<name>A0ABR4NWM6_9SACH</name>
<accession>A0ABR4NWM6</accession>
<evidence type="ECO:0000256" key="1">
    <source>
        <dbReference type="ARBA" id="ARBA00000380"/>
    </source>
</evidence>
<evidence type="ECO:0000256" key="4">
    <source>
        <dbReference type="ARBA" id="ARBA00023152"/>
    </source>
</evidence>
<dbReference type="EMBL" id="JBEVYD010000005">
    <property type="protein sequence ID" value="KAL3233012.1"/>
    <property type="molecule type" value="Genomic_DNA"/>
</dbReference>
<dbReference type="Gene3D" id="3.40.50.1240">
    <property type="entry name" value="Phosphoglycerate mutase-like"/>
    <property type="match status" value="1"/>
</dbReference>
<dbReference type="PIRSF" id="PIRSF000709">
    <property type="entry name" value="6PFK_2-Ptase"/>
    <property type="match status" value="1"/>
</dbReference>
<dbReference type="SMART" id="SM00855">
    <property type="entry name" value="PGAM"/>
    <property type="match status" value="1"/>
</dbReference>
<evidence type="ECO:0000256" key="3">
    <source>
        <dbReference type="ARBA" id="ARBA00006717"/>
    </source>
</evidence>
<protein>
    <recommendedName>
        <fullName evidence="6">Phosphoglycerate mutase</fullName>
        <ecNumber evidence="6">5.4.2.11</ecNumber>
    </recommendedName>
</protein>
<dbReference type="InterPro" id="IPR029033">
    <property type="entry name" value="His_PPase_superfam"/>
</dbReference>
<evidence type="ECO:0000256" key="6">
    <source>
        <dbReference type="RuleBase" id="RU004511"/>
    </source>
</evidence>
<evidence type="ECO:0000313" key="8">
    <source>
        <dbReference type="Proteomes" id="UP001623330"/>
    </source>
</evidence>
<keyword evidence="4 6" id="KW-0324">Glycolysis</keyword>
<proteinExistence type="inferred from homology"/>
<comment type="caution">
    <text evidence="7">The sequence shown here is derived from an EMBL/GenBank/DDBJ whole genome shotgun (WGS) entry which is preliminary data.</text>
</comment>
<comment type="catalytic activity">
    <reaction evidence="1 6">
        <text>(2R)-2-phosphoglycerate = (2R)-3-phosphoglycerate</text>
        <dbReference type="Rhea" id="RHEA:15901"/>
        <dbReference type="ChEBI" id="CHEBI:58272"/>
        <dbReference type="ChEBI" id="CHEBI:58289"/>
        <dbReference type="EC" id="5.4.2.11"/>
    </reaction>
</comment>
<evidence type="ECO:0000313" key="7">
    <source>
        <dbReference type="EMBL" id="KAL3233012.1"/>
    </source>
</evidence>
<dbReference type="InterPro" id="IPR001345">
    <property type="entry name" value="PG/BPGM_mutase_AS"/>
</dbReference>
<organism evidence="7 8">
    <name type="scientific">Nakaseomyces bracarensis</name>
    <dbReference type="NCBI Taxonomy" id="273131"/>
    <lineage>
        <taxon>Eukaryota</taxon>
        <taxon>Fungi</taxon>
        <taxon>Dikarya</taxon>
        <taxon>Ascomycota</taxon>
        <taxon>Saccharomycotina</taxon>
        <taxon>Saccharomycetes</taxon>
        <taxon>Saccharomycetales</taxon>
        <taxon>Saccharomycetaceae</taxon>
        <taxon>Nakaseomyces</taxon>
    </lineage>
</organism>
<dbReference type="PROSITE" id="PS00175">
    <property type="entry name" value="PG_MUTASE"/>
    <property type="match status" value="1"/>
</dbReference>
<evidence type="ECO:0000256" key="2">
    <source>
        <dbReference type="ARBA" id="ARBA00004798"/>
    </source>
</evidence>
<dbReference type="Proteomes" id="UP001623330">
    <property type="component" value="Unassembled WGS sequence"/>
</dbReference>